<accession>A0ABP0AWJ1</accession>
<evidence type="ECO:0000313" key="8">
    <source>
        <dbReference type="EMBL" id="CAK7211627.1"/>
    </source>
</evidence>
<feature type="transmembrane region" description="Helical" evidence="7">
    <location>
        <begin position="194"/>
        <end position="215"/>
    </location>
</feature>
<evidence type="ECO:0000256" key="6">
    <source>
        <dbReference type="SAM" id="MobiDB-lite"/>
    </source>
</evidence>
<name>A0ABP0AWJ1_9PEZI</name>
<dbReference type="EMBL" id="CAWUHB010000004">
    <property type="protein sequence ID" value="CAK7211627.1"/>
    <property type="molecule type" value="Genomic_DNA"/>
</dbReference>
<evidence type="ECO:0000256" key="3">
    <source>
        <dbReference type="ARBA" id="ARBA00022692"/>
    </source>
</evidence>
<reference evidence="8 9" key="1">
    <citation type="submission" date="2024-01" db="EMBL/GenBank/DDBJ databases">
        <authorList>
            <person name="Allen C."/>
            <person name="Tagirdzhanova G."/>
        </authorList>
    </citation>
    <scope>NUCLEOTIDE SEQUENCE [LARGE SCALE GENOMIC DNA]</scope>
</reference>
<feature type="transmembrane region" description="Helical" evidence="7">
    <location>
        <begin position="163"/>
        <end position="182"/>
    </location>
</feature>
<dbReference type="Gene3D" id="1.20.1250.20">
    <property type="entry name" value="MFS general substrate transporter like domains"/>
    <property type="match status" value="2"/>
</dbReference>
<keyword evidence="5 7" id="KW-0472">Membrane</keyword>
<dbReference type="InterPro" id="IPR036259">
    <property type="entry name" value="MFS_trans_sf"/>
</dbReference>
<feature type="transmembrane region" description="Helical" evidence="7">
    <location>
        <begin position="112"/>
        <end position="132"/>
    </location>
</feature>
<evidence type="ECO:0000256" key="4">
    <source>
        <dbReference type="ARBA" id="ARBA00022989"/>
    </source>
</evidence>
<feature type="region of interest" description="Disordered" evidence="6">
    <location>
        <begin position="16"/>
        <end position="35"/>
    </location>
</feature>
<dbReference type="SUPFAM" id="SSF103473">
    <property type="entry name" value="MFS general substrate transporter"/>
    <property type="match status" value="1"/>
</dbReference>
<keyword evidence="2" id="KW-0813">Transport</keyword>
<sequence length="418" mass="45992">MSSKNEMNIVEADAVKVGHTEHDHEHEKTPSQPPDRKIIHKIDRRLLIVTGLMQAVSFIDRSNVSNAAVAGMTADLKLGVGNRYSIILLVFFAPYVAFQFPASVLVRKVGPRMFLSSIVLCWGVVMLGFGFVKNWQSLIPLRAIVGAFEAGCFPDDLFSRTSVFYLLGVLGSALTGVLGLAFSKMDGLGGLGGWRWIFVMEGIITILIATASFIFREGAFVIRRLNRDRQDAEPESFTLGRFLRPALDLKIWGFAMLFYCTTLQAYAVGFLLPVILATGLGYSAAAAQGLSTPPYLAAMLLMFVEGLVSDRFRLRFPVLYFNAALTVTGLCCLVWAKQPGVQYMGAVFATMGSSANLPTVMVSRDAPEYLPGIYCCMPANGVILLVTTALVLHFVRRNRQADQGLRVIENLPYFRYAI</sequence>
<evidence type="ECO:0000256" key="1">
    <source>
        <dbReference type="ARBA" id="ARBA00004141"/>
    </source>
</evidence>
<evidence type="ECO:0008006" key="10">
    <source>
        <dbReference type="Google" id="ProtNLM"/>
    </source>
</evidence>
<feature type="transmembrane region" description="Helical" evidence="7">
    <location>
        <begin position="251"/>
        <end position="276"/>
    </location>
</feature>
<keyword evidence="9" id="KW-1185">Reference proteome</keyword>
<gene>
    <name evidence="8" type="ORF">SCUCBS95973_001179</name>
</gene>
<feature type="transmembrane region" description="Helical" evidence="7">
    <location>
        <begin position="86"/>
        <end position="106"/>
    </location>
</feature>
<feature type="transmembrane region" description="Helical" evidence="7">
    <location>
        <begin position="371"/>
        <end position="395"/>
    </location>
</feature>
<evidence type="ECO:0000313" key="9">
    <source>
        <dbReference type="Proteomes" id="UP001642405"/>
    </source>
</evidence>
<comment type="caution">
    <text evidence="8">The sequence shown here is derived from an EMBL/GenBank/DDBJ whole genome shotgun (WGS) entry which is preliminary data.</text>
</comment>
<evidence type="ECO:0000256" key="2">
    <source>
        <dbReference type="ARBA" id="ARBA00022448"/>
    </source>
</evidence>
<organism evidence="8 9">
    <name type="scientific">Sporothrix curviconia</name>
    <dbReference type="NCBI Taxonomy" id="1260050"/>
    <lineage>
        <taxon>Eukaryota</taxon>
        <taxon>Fungi</taxon>
        <taxon>Dikarya</taxon>
        <taxon>Ascomycota</taxon>
        <taxon>Pezizomycotina</taxon>
        <taxon>Sordariomycetes</taxon>
        <taxon>Sordariomycetidae</taxon>
        <taxon>Ophiostomatales</taxon>
        <taxon>Ophiostomataceae</taxon>
        <taxon>Sporothrix</taxon>
    </lineage>
</organism>
<feature type="transmembrane region" description="Helical" evidence="7">
    <location>
        <begin position="282"/>
        <end position="304"/>
    </location>
</feature>
<dbReference type="PANTHER" id="PTHR43791">
    <property type="entry name" value="PERMEASE-RELATED"/>
    <property type="match status" value="1"/>
</dbReference>
<protein>
    <recommendedName>
        <fullName evidence="10">Major facilitator superfamily (MFS) profile domain-containing protein</fullName>
    </recommendedName>
</protein>
<comment type="subcellular location">
    <subcellularLocation>
        <location evidence="1">Membrane</location>
        <topology evidence="1">Multi-pass membrane protein</topology>
    </subcellularLocation>
</comment>
<proteinExistence type="predicted"/>
<evidence type="ECO:0000256" key="7">
    <source>
        <dbReference type="SAM" id="Phobius"/>
    </source>
</evidence>
<dbReference type="PANTHER" id="PTHR43791:SF47">
    <property type="entry name" value="MAJOR FACILITATOR SUPERFAMILY (MFS) PROFILE DOMAIN-CONTAINING PROTEIN-RELATED"/>
    <property type="match status" value="1"/>
</dbReference>
<dbReference type="Proteomes" id="UP001642405">
    <property type="component" value="Unassembled WGS sequence"/>
</dbReference>
<dbReference type="InterPro" id="IPR011701">
    <property type="entry name" value="MFS"/>
</dbReference>
<keyword evidence="4 7" id="KW-1133">Transmembrane helix</keyword>
<feature type="transmembrane region" description="Helical" evidence="7">
    <location>
        <begin position="316"/>
        <end position="336"/>
    </location>
</feature>
<evidence type="ECO:0000256" key="5">
    <source>
        <dbReference type="ARBA" id="ARBA00023136"/>
    </source>
</evidence>
<dbReference type="Pfam" id="PF07690">
    <property type="entry name" value="MFS_1"/>
    <property type="match status" value="1"/>
</dbReference>
<keyword evidence="3 7" id="KW-0812">Transmembrane</keyword>